<evidence type="ECO:0000256" key="1">
    <source>
        <dbReference type="SAM" id="Phobius"/>
    </source>
</evidence>
<dbReference type="RefSeq" id="WP_406698600.1">
    <property type="nucleotide sequence ID" value="NZ_CP155447.1"/>
</dbReference>
<protein>
    <submittedName>
        <fullName evidence="2">Uncharacterized protein</fullName>
    </submittedName>
</protein>
<sequence length="102" mass="11544">MPPVIQDNLGLIFVTAVIVYGIWRLKGKPKLVPSQAPAPVYIQAPAAPERKLLDLHIEYDDDRNREIKREAAKRRLDQAALDREVLLKIAEVMTPPKIDPKP</sequence>
<gene>
    <name evidence="2" type="ORF">V5E97_06920</name>
</gene>
<keyword evidence="1" id="KW-0812">Transmembrane</keyword>
<dbReference type="EMBL" id="CP155447">
    <property type="protein sequence ID" value="XBH05751.1"/>
    <property type="molecule type" value="Genomic_DNA"/>
</dbReference>
<dbReference type="AlphaFoldDB" id="A0AAU7CKK5"/>
<name>A0AAU7CKK5_9BACT</name>
<evidence type="ECO:0000313" key="2">
    <source>
        <dbReference type="EMBL" id="XBH05751.1"/>
    </source>
</evidence>
<organism evidence="2">
    <name type="scientific">Singulisphaera sp. Ch08</name>
    <dbReference type="NCBI Taxonomy" id="3120278"/>
    <lineage>
        <taxon>Bacteria</taxon>
        <taxon>Pseudomonadati</taxon>
        <taxon>Planctomycetota</taxon>
        <taxon>Planctomycetia</taxon>
        <taxon>Isosphaerales</taxon>
        <taxon>Isosphaeraceae</taxon>
        <taxon>Singulisphaera</taxon>
    </lineage>
</organism>
<reference evidence="2" key="1">
    <citation type="submission" date="2024-05" db="EMBL/GenBank/DDBJ databases">
        <title>Planctomycetes of the genus Singulisphaera possess chitinolytic capabilities.</title>
        <authorList>
            <person name="Ivanova A."/>
        </authorList>
    </citation>
    <scope>NUCLEOTIDE SEQUENCE</scope>
    <source>
        <strain evidence="2">Ch08T</strain>
    </source>
</reference>
<feature type="transmembrane region" description="Helical" evidence="1">
    <location>
        <begin position="6"/>
        <end position="23"/>
    </location>
</feature>
<keyword evidence="1" id="KW-1133">Transmembrane helix</keyword>
<accession>A0AAU7CKK5</accession>
<proteinExistence type="predicted"/>
<keyword evidence="1" id="KW-0472">Membrane</keyword>